<feature type="region of interest" description="Disordered" evidence="1">
    <location>
        <begin position="24"/>
        <end position="57"/>
    </location>
</feature>
<evidence type="ECO:0000256" key="1">
    <source>
        <dbReference type="SAM" id="MobiDB-lite"/>
    </source>
</evidence>
<organism evidence="2 3">
    <name type="scientific">Necator americanus</name>
    <name type="common">Human hookworm</name>
    <dbReference type="NCBI Taxonomy" id="51031"/>
    <lineage>
        <taxon>Eukaryota</taxon>
        <taxon>Metazoa</taxon>
        <taxon>Ecdysozoa</taxon>
        <taxon>Nematoda</taxon>
        <taxon>Chromadorea</taxon>
        <taxon>Rhabditida</taxon>
        <taxon>Rhabditina</taxon>
        <taxon>Rhabditomorpha</taxon>
        <taxon>Strongyloidea</taxon>
        <taxon>Ancylostomatidae</taxon>
        <taxon>Bunostominae</taxon>
        <taxon>Necator</taxon>
    </lineage>
</organism>
<proteinExistence type="predicted"/>
<name>A0ABR1C8B1_NECAM</name>
<accession>A0ABR1C8B1</accession>
<feature type="region of interest" description="Disordered" evidence="1">
    <location>
        <begin position="81"/>
        <end position="105"/>
    </location>
</feature>
<sequence length="105" mass="12125">MDGITHLSVIYQMLYANTPPEIRTTSDPWGDAFKEPMYREEKSRESTESDSDRVMSHDQGDIKVKVTILARDLSVLAHKALDPLEDLNDESQEQTPLYYSRTRLH</sequence>
<evidence type="ECO:0000313" key="3">
    <source>
        <dbReference type="Proteomes" id="UP001303046"/>
    </source>
</evidence>
<gene>
    <name evidence="2" type="primary">Necator_chrII.g5363</name>
    <name evidence="2" type="ORF">RB195_017570</name>
</gene>
<dbReference type="EMBL" id="JAVFWL010000002">
    <property type="protein sequence ID" value="KAK6733883.1"/>
    <property type="molecule type" value="Genomic_DNA"/>
</dbReference>
<reference evidence="2 3" key="1">
    <citation type="submission" date="2023-08" db="EMBL/GenBank/DDBJ databases">
        <title>A Necator americanus chromosomal reference genome.</title>
        <authorList>
            <person name="Ilik V."/>
            <person name="Petrzelkova K.J."/>
            <person name="Pardy F."/>
            <person name="Fuh T."/>
            <person name="Niatou-Singa F.S."/>
            <person name="Gouil Q."/>
            <person name="Baker L."/>
            <person name="Ritchie M.E."/>
            <person name="Jex A.R."/>
            <person name="Gazzola D."/>
            <person name="Li H."/>
            <person name="Toshio Fujiwara R."/>
            <person name="Zhan B."/>
            <person name="Aroian R.V."/>
            <person name="Pafco B."/>
            <person name="Schwarz E.M."/>
        </authorList>
    </citation>
    <scope>NUCLEOTIDE SEQUENCE [LARGE SCALE GENOMIC DNA]</scope>
    <source>
        <strain evidence="2 3">Aroian</strain>
        <tissue evidence="2">Whole animal</tissue>
    </source>
</reference>
<dbReference type="Proteomes" id="UP001303046">
    <property type="component" value="Unassembled WGS sequence"/>
</dbReference>
<evidence type="ECO:0000313" key="2">
    <source>
        <dbReference type="EMBL" id="KAK6733883.1"/>
    </source>
</evidence>
<protein>
    <submittedName>
        <fullName evidence="2">Uncharacterized protein</fullName>
    </submittedName>
</protein>
<keyword evidence="3" id="KW-1185">Reference proteome</keyword>
<feature type="compositionally biased region" description="Basic and acidic residues" evidence="1">
    <location>
        <begin position="32"/>
        <end position="57"/>
    </location>
</feature>
<comment type="caution">
    <text evidence="2">The sequence shown here is derived from an EMBL/GenBank/DDBJ whole genome shotgun (WGS) entry which is preliminary data.</text>
</comment>
<feature type="compositionally biased region" description="Acidic residues" evidence="1">
    <location>
        <begin position="83"/>
        <end position="92"/>
    </location>
</feature>